<feature type="domain" description="Lactate/malate dehydrogenase N-terminal" evidence="10">
    <location>
        <begin position="1"/>
        <end position="140"/>
    </location>
</feature>
<evidence type="ECO:0000259" key="11">
    <source>
        <dbReference type="Pfam" id="PF02866"/>
    </source>
</evidence>
<dbReference type="PIRSF" id="PIRSF000102">
    <property type="entry name" value="Lac_mal_DH"/>
    <property type="match status" value="1"/>
</dbReference>
<dbReference type="EMBL" id="DVAD01000001">
    <property type="protein sequence ID" value="HIJ99201.1"/>
    <property type="molecule type" value="Genomic_DNA"/>
</dbReference>
<feature type="binding site" evidence="7">
    <location>
        <position position="80"/>
    </location>
    <ligand>
        <name>substrate</name>
    </ligand>
</feature>
<dbReference type="InterPro" id="IPR011275">
    <property type="entry name" value="Malate_DH_type3"/>
</dbReference>
<evidence type="ECO:0000256" key="8">
    <source>
        <dbReference type="PIRSR" id="PIRSR000102-3"/>
    </source>
</evidence>
<evidence type="ECO:0000256" key="7">
    <source>
        <dbReference type="PIRSR" id="PIRSR000102-2"/>
    </source>
</evidence>
<keyword evidence="3" id="KW-0816">Tricarboxylic acid cycle</keyword>
<dbReference type="InterPro" id="IPR001236">
    <property type="entry name" value="Lactate/malate_DH_N"/>
</dbReference>
<keyword evidence="13" id="KW-1185">Reference proteome</keyword>
<feature type="binding site" evidence="8">
    <location>
        <position position="31"/>
    </location>
    <ligand>
        <name>NAD(+)</name>
        <dbReference type="ChEBI" id="CHEBI:57540"/>
    </ligand>
</feature>
<dbReference type="Gene3D" id="3.90.110.10">
    <property type="entry name" value="Lactate dehydrogenase/glycoside hydrolase, family 4, C-terminal"/>
    <property type="match status" value="1"/>
</dbReference>
<dbReference type="AlphaFoldDB" id="A0A832V199"/>
<evidence type="ECO:0000256" key="9">
    <source>
        <dbReference type="RuleBase" id="RU003369"/>
    </source>
</evidence>
<comment type="similarity">
    <text evidence="1 9">Belongs to the LDH/MDH superfamily.</text>
</comment>
<organism evidence="12 13">
    <name type="scientific">Candidatus Undinarchaeum marinum</name>
    <dbReference type="NCBI Taxonomy" id="2756141"/>
    <lineage>
        <taxon>Archaea</taxon>
        <taxon>Candidatus Undinarchaeota</taxon>
        <taxon>Candidatus Undinarchaeia</taxon>
        <taxon>Candidatus Undinarchaeales</taxon>
        <taxon>Candidatus Undinarchaeaceae</taxon>
        <taxon>Candidatus Undinarchaeum</taxon>
    </lineage>
</organism>
<dbReference type="InterPro" id="IPR022383">
    <property type="entry name" value="Lactate/malate_DH_C"/>
</dbReference>
<evidence type="ECO:0000256" key="3">
    <source>
        <dbReference type="ARBA" id="ARBA00022532"/>
    </source>
</evidence>
<evidence type="ECO:0000256" key="2">
    <source>
        <dbReference type="ARBA" id="ARBA00020382"/>
    </source>
</evidence>
<evidence type="ECO:0000256" key="5">
    <source>
        <dbReference type="ARBA" id="ARBA00023027"/>
    </source>
</evidence>
<accession>A0A832V199</accession>
<dbReference type="Pfam" id="PF02866">
    <property type="entry name" value="Ldh_1_C"/>
    <property type="match status" value="1"/>
</dbReference>
<dbReference type="Proteomes" id="UP000604391">
    <property type="component" value="Unassembled WGS sequence"/>
</dbReference>
<dbReference type="GO" id="GO:0006099">
    <property type="term" value="P:tricarboxylic acid cycle"/>
    <property type="evidence" value="ECO:0007669"/>
    <property type="project" value="UniProtKB-KW"/>
</dbReference>
<dbReference type="Gene3D" id="3.40.50.720">
    <property type="entry name" value="NAD(P)-binding Rossmann-like Domain"/>
    <property type="match status" value="1"/>
</dbReference>
<comment type="caution">
    <text evidence="12">The sequence shown here is derived from an EMBL/GenBank/DDBJ whole genome shotgun (WGS) entry which is preliminary data.</text>
</comment>
<evidence type="ECO:0000313" key="12">
    <source>
        <dbReference type="EMBL" id="HIJ99201.1"/>
    </source>
</evidence>
<feature type="binding site" evidence="7">
    <location>
        <position position="149"/>
    </location>
    <ligand>
        <name>substrate</name>
    </ligand>
</feature>
<sequence length="302" mass="31923">MKISVIGTGNLGSEIAFMLAQKGLGDIVLLDINKELAEGHQMDIEHASSGISYGGTVNSASSSEEIAGSDLVIVTAGAPRQPGMSREDLLAGNATIIKSVCADIKKNAPDSIVLVTTNPSDLMLMLVLQETGFSSKRVLGLGNLLDSYRLRSLIAIETGKNLTEVEAIILGQHGDRMLPVLSSCKVSGKPLSELLDSDKISKIFERTKSAASELISKKGATVFGPAAATIELAESIVKDLKKELPVIALLKGEYGLSEVCMGVTGILGKSGLESISELDLSDSEKKTLQETSDFLKKKFSEI</sequence>
<dbReference type="GO" id="GO:0006089">
    <property type="term" value="P:lactate metabolic process"/>
    <property type="evidence" value="ECO:0007669"/>
    <property type="project" value="TreeGrafter"/>
</dbReference>
<dbReference type="Pfam" id="PF00056">
    <property type="entry name" value="Ldh_1_N"/>
    <property type="match status" value="1"/>
</dbReference>
<feature type="binding site" evidence="8">
    <location>
        <position position="93"/>
    </location>
    <ligand>
        <name>NAD(+)</name>
        <dbReference type="ChEBI" id="CHEBI:57540"/>
    </ligand>
</feature>
<feature type="binding site" evidence="8">
    <location>
        <begin position="7"/>
        <end position="12"/>
    </location>
    <ligand>
        <name>NAD(+)</name>
        <dbReference type="ChEBI" id="CHEBI:57540"/>
    </ligand>
</feature>
<dbReference type="GO" id="GO:0004459">
    <property type="term" value="F:L-lactate dehydrogenase (NAD+) activity"/>
    <property type="evidence" value="ECO:0007669"/>
    <property type="project" value="TreeGrafter"/>
</dbReference>
<reference evidence="12 13" key="1">
    <citation type="journal article" name="Nat. Commun.">
        <title>Undinarchaeota illuminate DPANN phylogeny and the impact of gene transfer on archaeal evolution.</title>
        <authorList>
            <person name="Dombrowski N."/>
            <person name="Williams T.A."/>
            <person name="Sun J."/>
            <person name="Woodcroft B.J."/>
            <person name="Lee J.H."/>
            <person name="Minh B.Q."/>
            <person name="Rinke C."/>
            <person name="Spang A."/>
        </authorList>
    </citation>
    <scope>NUCLEOTIDE SEQUENCE [LARGE SCALE GENOMIC DNA]</scope>
    <source>
        <strain evidence="12">MAG_bin17</strain>
    </source>
</reference>
<evidence type="ECO:0000259" key="10">
    <source>
        <dbReference type="Pfam" id="PF00056"/>
    </source>
</evidence>
<feature type="binding site" evidence="7">
    <location>
        <position position="118"/>
    </location>
    <ligand>
        <name>substrate</name>
    </ligand>
</feature>
<feature type="binding site" evidence="7">
    <location>
        <position position="86"/>
    </location>
    <ligand>
        <name>substrate</name>
    </ligand>
</feature>
<protein>
    <recommendedName>
        <fullName evidence="2">Malate dehydrogenase</fullName>
    </recommendedName>
</protein>
<dbReference type="InterPro" id="IPR036291">
    <property type="entry name" value="NAD(P)-bd_dom_sf"/>
</dbReference>
<keyword evidence="5 8" id="KW-0520">NAD</keyword>
<evidence type="ECO:0000256" key="4">
    <source>
        <dbReference type="ARBA" id="ARBA00023002"/>
    </source>
</evidence>
<name>A0A832V199_9ARCH</name>
<proteinExistence type="inferred from homology"/>
<evidence type="ECO:0000313" key="13">
    <source>
        <dbReference type="Proteomes" id="UP000604391"/>
    </source>
</evidence>
<dbReference type="InterPro" id="IPR001557">
    <property type="entry name" value="L-lactate/malate_DH"/>
</dbReference>
<evidence type="ECO:0000256" key="1">
    <source>
        <dbReference type="ARBA" id="ARBA00008104"/>
    </source>
</evidence>
<dbReference type="PANTHER" id="PTHR43128">
    <property type="entry name" value="L-2-HYDROXYCARBOXYLATE DEHYDROGENASE (NAD(P)(+))"/>
    <property type="match status" value="1"/>
</dbReference>
<dbReference type="InterPro" id="IPR015955">
    <property type="entry name" value="Lactate_DH/Glyco_Ohase_4_C"/>
</dbReference>
<feature type="active site" description="Proton acceptor" evidence="6">
    <location>
        <position position="173"/>
    </location>
</feature>
<dbReference type="PANTHER" id="PTHR43128:SF16">
    <property type="entry name" value="L-LACTATE DEHYDROGENASE"/>
    <property type="match status" value="1"/>
</dbReference>
<keyword evidence="4 9" id="KW-0560">Oxidoreductase</keyword>
<gene>
    <name evidence="12" type="ORF">H1011_00015</name>
</gene>
<dbReference type="CDD" id="cd01339">
    <property type="entry name" value="LDH-like_MDH"/>
    <property type="match status" value="1"/>
</dbReference>
<dbReference type="SUPFAM" id="SSF51735">
    <property type="entry name" value="NAD(P)-binding Rossmann-fold domains"/>
    <property type="match status" value="1"/>
</dbReference>
<dbReference type="SUPFAM" id="SSF56327">
    <property type="entry name" value="LDH C-terminal domain-like"/>
    <property type="match status" value="1"/>
</dbReference>
<evidence type="ECO:0000256" key="6">
    <source>
        <dbReference type="PIRSR" id="PIRSR000102-1"/>
    </source>
</evidence>
<dbReference type="PRINTS" id="PR00086">
    <property type="entry name" value="LLDHDRGNASE"/>
</dbReference>
<dbReference type="NCBIfam" id="NF004863">
    <property type="entry name" value="PRK06223.1"/>
    <property type="match status" value="1"/>
</dbReference>
<feature type="domain" description="Lactate/malate dehydrogenase C-terminal" evidence="11">
    <location>
        <begin position="145"/>
        <end position="300"/>
    </location>
</feature>